<dbReference type="EMBL" id="UOGC01000097">
    <property type="protein sequence ID" value="VAX19863.1"/>
    <property type="molecule type" value="Genomic_DNA"/>
</dbReference>
<evidence type="ECO:0000313" key="1">
    <source>
        <dbReference type="EMBL" id="VAX19863.1"/>
    </source>
</evidence>
<proteinExistence type="predicted"/>
<organism evidence="1">
    <name type="scientific">hydrothermal vent metagenome</name>
    <dbReference type="NCBI Taxonomy" id="652676"/>
    <lineage>
        <taxon>unclassified sequences</taxon>
        <taxon>metagenomes</taxon>
        <taxon>ecological metagenomes</taxon>
    </lineage>
</organism>
<sequence length="410" mass="46725">MALRCKKMPSKHQVMCKKIKFRSLLSFLAVILCLSFSNAIAEELDPGFYPALSVGYATTDNVFMSDGNERSDDALVIAPSLLYKMLFGKHSLDFTYIGELTSFDTYSTEDYNDNRADAELLLDLTRRLDVTLDAGYMWSHENRGVAGSRGSTPRDLDTWEQGSAEAKVTYGRRTSIAQIEVSGSFLDRKYTNNRQNERDRERAGGTIALYYNISSKTSLLLEGSYITVDYVNDASINLDSTETFSLAGVRWEATAKTTGEIKIGYHTKNMDEEYLEDFEGGSYFVSLLWEPKPYSQITLEASRRTDEVPYDESVAVNPSYYVRDSVSVYWKHSFTEKFISYADVAIHKVEYGGIDQTEDYFNTWFELEYRLRDWLRLGAKYKYDSRDSSAAGLDYVANTFLLKVTLVNED</sequence>
<name>A0A3B1C5I5_9ZZZZ</name>
<dbReference type="Pfam" id="PF10082">
    <property type="entry name" value="BBP2_2"/>
    <property type="match status" value="1"/>
</dbReference>
<gene>
    <name evidence="1" type="ORF">MNBD_NITROSPINAE01-83</name>
</gene>
<protein>
    <recommendedName>
        <fullName evidence="2">Capsular polysaccharide synthesis enzyme CpsB</fullName>
    </recommendedName>
</protein>
<dbReference type="AlphaFoldDB" id="A0A3B1C5I5"/>
<evidence type="ECO:0008006" key="2">
    <source>
        <dbReference type="Google" id="ProtNLM"/>
    </source>
</evidence>
<reference evidence="1" key="1">
    <citation type="submission" date="2018-06" db="EMBL/GenBank/DDBJ databases">
        <authorList>
            <person name="Zhirakovskaya E."/>
        </authorList>
    </citation>
    <scope>NUCLEOTIDE SEQUENCE</scope>
</reference>
<dbReference type="InterPro" id="IPR018759">
    <property type="entry name" value="BBP2_2"/>
</dbReference>
<accession>A0A3B1C5I5</accession>